<evidence type="ECO:0000256" key="1">
    <source>
        <dbReference type="ARBA" id="ARBA00010201"/>
    </source>
</evidence>
<name>Q2SM74_HAHCH</name>
<dbReference type="Gene3D" id="3.90.960.10">
    <property type="entry name" value="YbaK/aminoacyl-tRNA synthetase-associated domain"/>
    <property type="match status" value="1"/>
</dbReference>
<dbReference type="STRING" id="349521.HCH_01387"/>
<dbReference type="InterPro" id="IPR036754">
    <property type="entry name" value="YbaK/aa-tRNA-synt-asso_dom_sf"/>
</dbReference>
<dbReference type="AlphaFoldDB" id="Q2SM74"/>
<sequence length="155" mass="17552">MALLQKANVNYREETHEPVFTYEKAEEVARRLGFTGAESKSLFMKLKDGRFCMLVTLQHQRLDWKQLKNALGGKASFCSDEELKERTGCEPMCACPFGHPADITLVIDECVFASEKLVFSPGPPEKTVEISVEDVRKVLDCCDNPVVYLAEREME</sequence>
<accession>Q2SM74</accession>
<evidence type="ECO:0000313" key="4">
    <source>
        <dbReference type="Proteomes" id="UP000000238"/>
    </source>
</evidence>
<proteinExistence type="inferred from homology"/>
<comment type="similarity">
    <text evidence="1">Belongs to the PRORSD1 family.</text>
</comment>
<dbReference type="Proteomes" id="UP000000238">
    <property type="component" value="Chromosome"/>
</dbReference>
<dbReference type="InterPro" id="IPR007214">
    <property type="entry name" value="YbaK/aa-tRNA-synth-assoc-dom"/>
</dbReference>
<dbReference type="eggNOG" id="COG2606">
    <property type="taxonomic scope" value="Bacteria"/>
</dbReference>
<keyword evidence="4" id="KW-1185">Reference proteome</keyword>
<dbReference type="SUPFAM" id="SSF55826">
    <property type="entry name" value="YbaK/ProRS associated domain"/>
    <property type="match status" value="1"/>
</dbReference>
<organism evidence="3 4">
    <name type="scientific">Hahella chejuensis (strain KCTC 2396)</name>
    <dbReference type="NCBI Taxonomy" id="349521"/>
    <lineage>
        <taxon>Bacteria</taxon>
        <taxon>Pseudomonadati</taxon>
        <taxon>Pseudomonadota</taxon>
        <taxon>Gammaproteobacteria</taxon>
        <taxon>Oceanospirillales</taxon>
        <taxon>Hahellaceae</taxon>
        <taxon>Hahella</taxon>
    </lineage>
</organism>
<dbReference type="EMBL" id="CP000155">
    <property type="protein sequence ID" value="ABC28250.1"/>
    <property type="molecule type" value="Genomic_DNA"/>
</dbReference>
<reference evidence="3 4" key="1">
    <citation type="journal article" date="2005" name="Nucleic Acids Res.">
        <title>Genomic blueprint of Hahella chejuensis, a marine microbe producing an algicidal agent.</title>
        <authorList>
            <person name="Jeong H."/>
            <person name="Yim J.H."/>
            <person name="Lee C."/>
            <person name="Choi S.-H."/>
            <person name="Park Y.K."/>
            <person name="Yoon S.H."/>
            <person name="Hur C.-G."/>
            <person name="Kang H.-Y."/>
            <person name="Kim D."/>
            <person name="Lee H.H."/>
            <person name="Park K.H."/>
            <person name="Park S.-H."/>
            <person name="Park H.-S."/>
            <person name="Lee H.K."/>
            <person name="Oh T.K."/>
            <person name="Kim J.F."/>
        </authorList>
    </citation>
    <scope>NUCLEOTIDE SEQUENCE [LARGE SCALE GENOMIC DNA]</scope>
    <source>
        <strain evidence="3 4">KCTC 2396</strain>
    </source>
</reference>
<dbReference type="GO" id="GO:0002161">
    <property type="term" value="F:aminoacyl-tRNA deacylase activity"/>
    <property type="evidence" value="ECO:0007669"/>
    <property type="project" value="InterPro"/>
</dbReference>
<feature type="domain" description="YbaK/aminoacyl-tRNA synthetase-associated" evidence="2">
    <location>
        <begin position="24"/>
        <end position="137"/>
    </location>
</feature>
<dbReference type="Pfam" id="PF04073">
    <property type="entry name" value="tRNA_edit"/>
    <property type="match status" value="1"/>
</dbReference>
<dbReference type="HOGENOM" id="CLU_104635_3_0_6"/>
<gene>
    <name evidence="3" type="ordered locus">HCH_01387</name>
</gene>
<dbReference type="CDD" id="cd04332">
    <property type="entry name" value="YbaK_like"/>
    <property type="match status" value="1"/>
</dbReference>
<dbReference type="InterPro" id="IPR040285">
    <property type="entry name" value="ProX/PRXD1"/>
</dbReference>
<dbReference type="PANTHER" id="PTHR31423">
    <property type="entry name" value="YBAK DOMAIN-CONTAINING PROTEIN"/>
    <property type="match status" value="1"/>
</dbReference>
<dbReference type="KEGG" id="hch:HCH_01387"/>
<evidence type="ECO:0000313" key="3">
    <source>
        <dbReference type="EMBL" id="ABC28250.1"/>
    </source>
</evidence>
<protein>
    <submittedName>
        <fullName evidence="3">Uncharacterized conserved protein</fullName>
    </submittedName>
</protein>
<dbReference type="PANTHER" id="PTHR31423:SF3">
    <property type="entry name" value="PROLYL-TRNA SYNTHETASE ASSOCIATED DOMAIN-CONTAINING PROTEIN 1-RELATED"/>
    <property type="match status" value="1"/>
</dbReference>
<evidence type="ECO:0000259" key="2">
    <source>
        <dbReference type="Pfam" id="PF04073"/>
    </source>
</evidence>